<dbReference type="EMBL" id="JBANRG010000038">
    <property type="protein sequence ID" value="KAK7448407.1"/>
    <property type="molecule type" value="Genomic_DNA"/>
</dbReference>
<feature type="coiled-coil region" evidence="1">
    <location>
        <begin position="332"/>
        <end position="771"/>
    </location>
</feature>
<keyword evidence="4" id="KW-1185">Reference proteome</keyword>
<evidence type="ECO:0000313" key="3">
    <source>
        <dbReference type="EMBL" id="KAK7448407.1"/>
    </source>
</evidence>
<evidence type="ECO:0000256" key="2">
    <source>
        <dbReference type="SAM" id="MobiDB-lite"/>
    </source>
</evidence>
<feature type="compositionally biased region" description="Low complexity" evidence="2">
    <location>
        <begin position="13"/>
        <end position="30"/>
    </location>
</feature>
<feature type="coiled-coil region" evidence="1">
    <location>
        <begin position="264"/>
        <end position="305"/>
    </location>
</feature>
<feature type="compositionally biased region" description="Polar residues" evidence="2">
    <location>
        <begin position="83"/>
        <end position="92"/>
    </location>
</feature>
<feature type="coiled-coil region" evidence="1">
    <location>
        <begin position="124"/>
        <end position="183"/>
    </location>
</feature>
<protein>
    <submittedName>
        <fullName evidence="3">Uncharacterized protein</fullName>
    </submittedName>
</protein>
<feature type="region of interest" description="Disordered" evidence="2">
    <location>
        <begin position="1"/>
        <end position="120"/>
    </location>
</feature>
<dbReference type="Proteomes" id="UP001498398">
    <property type="component" value="Unassembled WGS sequence"/>
</dbReference>
<evidence type="ECO:0000256" key="1">
    <source>
        <dbReference type="SAM" id="Coils"/>
    </source>
</evidence>
<reference evidence="3 4" key="1">
    <citation type="submission" date="2024-01" db="EMBL/GenBank/DDBJ databases">
        <title>A draft genome for the cacao thread blight pathogen Marasmiellus scandens.</title>
        <authorList>
            <person name="Baruah I.K."/>
            <person name="Leung J."/>
            <person name="Bukari Y."/>
            <person name="Amoako-Attah I."/>
            <person name="Meinhardt L.W."/>
            <person name="Bailey B.A."/>
            <person name="Cohen S.P."/>
        </authorList>
    </citation>
    <scope>NUCLEOTIDE SEQUENCE [LARGE SCALE GENOMIC DNA]</scope>
    <source>
        <strain evidence="3 4">GH-19</strain>
    </source>
</reference>
<gene>
    <name evidence="3" type="ORF">VKT23_013671</name>
</gene>
<accession>A0ABR1J2L8</accession>
<organism evidence="3 4">
    <name type="scientific">Marasmiellus scandens</name>
    <dbReference type="NCBI Taxonomy" id="2682957"/>
    <lineage>
        <taxon>Eukaryota</taxon>
        <taxon>Fungi</taxon>
        <taxon>Dikarya</taxon>
        <taxon>Basidiomycota</taxon>
        <taxon>Agaricomycotina</taxon>
        <taxon>Agaricomycetes</taxon>
        <taxon>Agaricomycetidae</taxon>
        <taxon>Agaricales</taxon>
        <taxon>Marasmiineae</taxon>
        <taxon>Omphalotaceae</taxon>
        <taxon>Marasmiellus</taxon>
    </lineage>
</organism>
<proteinExistence type="predicted"/>
<comment type="caution">
    <text evidence="3">The sequence shown here is derived from an EMBL/GenBank/DDBJ whole genome shotgun (WGS) entry which is preliminary data.</text>
</comment>
<sequence>MDPPAAMDVDHGAASTATTTPSNPSESPPEQTVGPTSQRLDSPGNAQNKDHTLEAQAQGEMLPQTHSNATEAYPPHARRIIKQKTSTMTQVHSDAMEVDSSQAQMRIEKRKRASSSEAERGRVRVVQSELVDRLEAEISELKQDKAGLENEIDDINYQLKTQISDLKRSNKTLRDEVVNLRAVDVSLVEGIDLSKSPLLQSEKLIPLIAKLQNHVKHLEDPSRYVSADFEPSNETEKNLLSRINQLKILKNTALNQQSAFLASMQQAQGEKEAFRQQAAALQETNTRVQDDLRKLQHRVETLQKSHDESDTLKHVEKGLSPEFRSISAQTDGEDVVSELKNLRENISRIESELEEAKEQSEVFRKARDKVAIVLKTKKEEHETEKEQYAAELQQAAEQECVLRDEKSSIELQLANANQKIQESQDQVDKLSQLRQELLLLRAERDMLKTQNEQLVELKTANSSLKESNCELSRCLKSVKAELAQVKTAELDLDNLKKQYECTLEQQRREAAEDLAIEKQNLQDIYDAKLSSVLQEKTEAEREVEKLQTSSENEIERLQKEKNGSDSRASFLEKRIASLQAQHEQDILKSKQAEVKVRAEATRLQNESEQLEENEISIHELERKVQFLQSQTAQDLLETKEQLQKANSETQNAQAAHTAINNLLEKAKQDLSEANATRDVTLSKLADENKLVFELRSSYRVLESQHQACRGEIETLKRDANDKISQASGVVRKYREDLTQANVKIQNAENSLKEKAEEVARLQEEVARLKVILFFTCQHKVFNHPRRRVTAKQPQIPQDHQASQVLNQLTLGSQLHARPLVVHALRWNFSVLQRQNQIIEILAGPVID</sequence>
<keyword evidence="1" id="KW-0175">Coiled coil</keyword>
<name>A0ABR1J2L8_9AGAR</name>
<feature type="compositionally biased region" description="Polar residues" evidence="2">
    <location>
        <begin position="33"/>
        <end position="47"/>
    </location>
</feature>
<evidence type="ECO:0000313" key="4">
    <source>
        <dbReference type="Proteomes" id="UP001498398"/>
    </source>
</evidence>